<dbReference type="Pfam" id="PF08608">
    <property type="entry name" value="Wyosine_form"/>
    <property type="match status" value="1"/>
</dbReference>
<evidence type="ECO:0000259" key="2">
    <source>
        <dbReference type="Pfam" id="PF11716"/>
    </source>
</evidence>
<dbReference type="InterPro" id="IPR017518">
    <property type="entry name" value="CHP03084"/>
</dbReference>
<dbReference type="NCBIfam" id="TIGR03083">
    <property type="entry name" value="maleylpyruvate isomerase family mycothiol-dependent enzyme"/>
    <property type="match status" value="1"/>
</dbReference>
<dbReference type="InterPro" id="IPR013917">
    <property type="entry name" value="tRNA_wybutosine-synth"/>
</dbReference>
<sequence>MADTTALFDDLRDEGAELEELVAALPPGQWGAATPAEGWSIAHQIAHLAWTDEQSLIAATDPVAFGRVVEEAVAAFDTFVDDGAAAGAALPPGELLDRWRTGRTRLAEVLAARGGGERIPWFGPPMSAASMATARLMETWAHSLDVAEALGVVREPTARLRHVAWIGVRARDNAFRTHQLTPPAEPFRVELTAPGGEVWVYGPEEAAQRVAGSAYDFCLLAVRRVHRADTGLTAVGPDAERWLDLVQAFAGPPGAGREPRR</sequence>
<feature type="domain" description="tRNA wybutosine-synthesis" evidence="1">
    <location>
        <begin position="183"/>
        <end position="228"/>
    </location>
</feature>
<accession>A0ABW2GI07</accession>
<organism evidence="3 4">
    <name type="scientific">Streptomyces polyrhachis</name>
    <dbReference type="NCBI Taxonomy" id="1282885"/>
    <lineage>
        <taxon>Bacteria</taxon>
        <taxon>Bacillati</taxon>
        <taxon>Actinomycetota</taxon>
        <taxon>Actinomycetes</taxon>
        <taxon>Kitasatosporales</taxon>
        <taxon>Streptomycetaceae</taxon>
        <taxon>Streptomyces</taxon>
    </lineage>
</organism>
<dbReference type="InterPro" id="IPR024344">
    <property type="entry name" value="MDMPI_metal-binding"/>
</dbReference>
<feature type="domain" description="Mycothiol-dependent maleylpyruvate isomerase metal-binding" evidence="2">
    <location>
        <begin position="11"/>
        <end position="147"/>
    </location>
</feature>
<proteinExistence type="predicted"/>
<dbReference type="Gene3D" id="1.20.120.450">
    <property type="entry name" value="dinb family like domain"/>
    <property type="match status" value="1"/>
</dbReference>
<comment type="caution">
    <text evidence="3">The sequence shown here is derived from an EMBL/GenBank/DDBJ whole genome shotgun (WGS) entry which is preliminary data.</text>
</comment>
<dbReference type="InterPro" id="IPR034660">
    <property type="entry name" value="DinB/YfiT-like"/>
</dbReference>
<dbReference type="EMBL" id="JBHSZO010000018">
    <property type="protein sequence ID" value="MFC7219183.1"/>
    <property type="molecule type" value="Genomic_DNA"/>
</dbReference>
<reference evidence="4" key="1">
    <citation type="journal article" date="2019" name="Int. J. Syst. Evol. Microbiol.">
        <title>The Global Catalogue of Microorganisms (GCM) 10K type strain sequencing project: providing services to taxonomists for standard genome sequencing and annotation.</title>
        <authorList>
            <consortium name="The Broad Institute Genomics Platform"/>
            <consortium name="The Broad Institute Genome Sequencing Center for Infectious Disease"/>
            <person name="Wu L."/>
            <person name="Ma J."/>
        </authorList>
    </citation>
    <scope>NUCLEOTIDE SEQUENCE [LARGE SCALE GENOMIC DNA]</scope>
    <source>
        <strain evidence="4">CGMCC 1.13681</strain>
    </source>
</reference>
<evidence type="ECO:0000259" key="1">
    <source>
        <dbReference type="Pfam" id="PF08608"/>
    </source>
</evidence>
<evidence type="ECO:0000313" key="4">
    <source>
        <dbReference type="Proteomes" id="UP001596413"/>
    </source>
</evidence>
<dbReference type="InterPro" id="IPR017517">
    <property type="entry name" value="Maleyloyr_isom"/>
</dbReference>
<dbReference type="Proteomes" id="UP001596413">
    <property type="component" value="Unassembled WGS sequence"/>
</dbReference>
<dbReference type="Pfam" id="PF11716">
    <property type="entry name" value="MDMPI_N"/>
    <property type="match status" value="1"/>
</dbReference>
<gene>
    <name evidence="3" type="ORF">ACFQLX_13545</name>
</gene>
<protein>
    <submittedName>
        <fullName evidence="3">TIGR03084 family metal-binding protein</fullName>
    </submittedName>
</protein>
<dbReference type="RefSeq" id="WP_386414741.1">
    <property type="nucleotide sequence ID" value="NZ_JBHSZO010000018.1"/>
</dbReference>
<keyword evidence="4" id="KW-1185">Reference proteome</keyword>
<evidence type="ECO:0000313" key="3">
    <source>
        <dbReference type="EMBL" id="MFC7219183.1"/>
    </source>
</evidence>
<name>A0ABW2GI07_9ACTN</name>
<dbReference type="NCBIfam" id="TIGR03084">
    <property type="entry name" value="TIGR03084 family metal-binding protein"/>
    <property type="match status" value="1"/>
</dbReference>
<dbReference type="SUPFAM" id="SSF109854">
    <property type="entry name" value="DinB/YfiT-like putative metalloenzymes"/>
    <property type="match status" value="1"/>
</dbReference>